<evidence type="ECO:0000313" key="2">
    <source>
        <dbReference type="EMBL" id="MEY9469687.1"/>
    </source>
</evidence>
<evidence type="ECO:0000256" key="1">
    <source>
        <dbReference type="SAM" id="MobiDB-lite"/>
    </source>
</evidence>
<evidence type="ECO:0000313" key="3">
    <source>
        <dbReference type="Proteomes" id="UP001565474"/>
    </source>
</evidence>
<feature type="compositionally biased region" description="Basic and acidic residues" evidence="1">
    <location>
        <begin position="12"/>
        <end position="24"/>
    </location>
</feature>
<comment type="caution">
    <text evidence="2">The sequence shown here is derived from an EMBL/GenBank/DDBJ whole genome shotgun (WGS) entry which is preliminary data.</text>
</comment>
<sequence length="107" mass="12111">MTVSSFTLNPVGHDDMSEPKKDAPRRYIVDGAGQRVLVGLTISETIEFEALDKPDTRPGAELLGEAARVREARHGERWVELYVKHERAWNDWMAQTRARPAQSPLLN</sequence>
<reference evidence="2 3" key="1">
    <citation type="submission" date="2024-07" db="EMBL/GenBank/DDBJ databases">
        <title>Genomic Encyclopedia of Type Strains, Phase V (KMG-V): Genome sequencing to study the core and pangenomes of soil and plant-associated prokaryotes.</title>
        <authorList>
            <person name="Whitman W."/>
        </authorList>
    </citation>
    <scope>NUCLEOTIDE SEQUENCE [LARGE SCALE GENOMIC DNA]</scope>
    <source>
        <strain evidence="2 3">USDA 222</strain>
    </source>
</reference>
<organism evidence="2 3">
    <name type="scientific">Bradyrhizobium yuanmingense</name>
    <dbReference type="NCBI Taxonomy" id="108015"/>
    <lineage>
        <taxon>Bacteria</taxon>
        <taxon>Pseudomonadati</taxon>
        <taxon>Pseudomonadota</taxon>
        <taxon>Alphaproteobacteria</taxon>
        <taxon>Hyphomicrobiales</taxon>
        <taxon>Nitrobacteraceae</taxon>
        <taxon>Bradyrhizobium</taxon>
    </lineage>
</organism>
<gene>
    <name evidence="2" type="ORF">ABH992_002086</name>
</gene>
<accession>A0ABV4GF49</accession>
<feature type="region of interest" description="Disordered" evidence="1">
    <location>
        <begin position="1"/>
        <end position="24"/>
    </location>
</feature>
<dbReference type="EMBL" id="JBGBZN010000002">
    <property type="protein sequence ID" value="MEY9469687.1"/>
    <property type="molecule type" value="Genomic_DNA"/>
</dbReference>
<protein>
    <submittedName>
        <fullName evidence="2">Uncharacterized protein</fullName>
    </submittedName>
</protein>
<keyword evidence="3" id="KW-1185">Reference proteome</keyword>
<proteinExistence type="predicted"/>
<name>A0ABV4GF49_9BRAD</name>
<dbReference type="Proteomes" id="UP001565474">
    <property type="component" value="Unassembled WGS sequence"/>
</dbReference>